<dbReference type="PATRIC" id="fig|1365257.3.peg.39"/>
<proteinExistence type="predicted"/>
<name>A0A167PCT9_9GAMM</name>
<dbReference type="RefSeq" id="WP_063379505.1">
    <property type="nucleotide sequence ID" value="NZ_AUXX01000001.1"/>
</dbReference>
<organism evidence="2 3">
    <name type="scientific">Pseudoalteromonas luteoviolacea S4060-1</name>
    <dbReference type="NCBI Taxonomy" id="1365257"/>
    <lineage>
        <taxon>Bacteria</taxon>
        <taxon>Pseudomonadati</taxon>
        <taxon>Pseudomonadota</taxon>
        <taxon>Gammaproteobacteria</taxon>
        <taxon>Alteromonadales</taxon>
        <taxon>Pseudoalteromonadaceae</taxon>
        <taxon>Pseudoalteromonas</taxon>
    </lineage>
</organism>
<dbReference type="AlphaFoldDB" id="A0A167PCT9"/>
<gene>
    <name evidence="2" type="ORF">N478_00195</name>
</gene>
<dbReference type="EMBL" id="AUXX01000001">
    <property type="protein sequence ID" value="KZN70355.1"/>
    <property type="molecule type" value="Genomic_DNA"/>
</dbReference>
<reference evidence="2 3" key="1">
    <citation type="submission" date="2013-07" db="EMBL/GenBank/DDBJ databases">
        <title>Comparative Genomic and Metabolomic Analysis of Twelve Strains of Pseudoalteromonas luteoviolacea.</title>
        <authorList>
            <person name="Vynne N.G."/>
            <person name="Mansson M."/>
            <person name="Gram L."/>
        </authorList>
    </citation>
    <scope>NUCLEOTIDE SEQUENCE [LARGE SCALE GENOMIC DNA]</scope>
    <source>
        <strain evidence="2 3">S4060-1</strain>
    </source>
</reference>
<protein>
    <submittedName>
        <fullName evidence="2">Uncharacterized protein</fullName>
    </submittedName>
</protein>
<evidence type="ECO:0000313" key="2">
    <source>
        <dbReference type="EMBL" id="KZN70355.1"/>
    </source>
</evidence>
<comment type="caution">
    <text evidence="2">The sequence shown here is derived from an EMBL/GenBank/DDBJ whole genome shotgun (WGS) entry which is preliminary data.</text>
</comment>
<feature type="signal peptide" evidence="1">
    <location>
        <begin position="1"/>
        <end position="20"/>
    </location>
</feature>
<evidence type="ECO:0000313" key="3">
    <source>
        <dbReference type="Proteomes" id="UP000076661"/>
    </source>
</evidence>
<accession>A0A167PCT9</accession>
<feature type="chain" id="PRO_5007891127" evidence="1">
    <location>
        <begin position="21"/>
        <end position="149"/>
    </location>
</feature>
<keyword evidence="1" id="KW-0732">Signal</keyword>
<sequence>MKISILATSLVLFSAASSQANTQDVIVEVVEAPDNFVQTSTPRCGYCPQFLKPLGDIAWTGSSKGTTNTALCYDFVKFDGDDETDCIIRYSNHSDTAQLVDTTRTKWISMKYPNGLAAYTSAGEGLFLRMGSQACKSYLNAQDYVKVNL</sequence>
<evidence type="ECO:0000256" key="1">
    <source>
        <dbReference type="SAM" id="SignalP"/>
    </source>
</evidence>
<dbReference type="Proteomes" id="UP000076661">
    <property type="component" value="Unassembled WGS sequence"/>
</dbReference>